<reference evidence="2 3" key="1">
    <citation type="submission" date="2017-10" db="EMBL/GenBank/DDBJ databases">
        <title>Sequencing the genomes of 1000 actinobacteria strains.</title>
        <authorList>
            <person name="Klenk H.-P."/>
        </authorList>
    </citation>
    <scope>NUCLEOTIDE SEQUENCE [LARGE SCALE GENOMIC DNA]</scope>
    <source>
        <strain evidence="2 3">DSM 21801</strain>
    </source>
</reference>
<accession>A0A2A9D5Y7</accession>
<name>A0A2A9D5Y7_9MICO</name>
<evidence type="ECO:0000313" key="2">
    <source>
        <dbReference type="EMBL" id="PFG21259.1"/>
    </source>
</evidence>
<feature type="signal peptide" evidence="1">
    <location>
        <begin position="1"/>
        <end position="37"/>
    </location>
</feature>
<sequence length="141" mass="15541">MTIRPAEAQNCKTKRKYGLAIFLLALATLALTPTAQALNHYYAYNLLTDENVTRYSGSIPGSIFGGVVRPDPISADGADVHTSISTYRPAPGYILLSRATGGTTTTMSHRHYSDVSQKCHWYWPYHPGSIGELELTCYARK</sequence>
<dbReference type="EMBL" id="PDJD01000001">
    <property type="protein sequence ID" value="PFG21259.1"/>
    <property type="molecule type" value="Genomic_DNA"/>
</dbReference>
<dbReference type="Proteomes" id="UP000224915">
    <property type="component" value="Unassembled WGS sequence"/>
</dbReference>
<organism evidence="2 3">
    <name type="scientific">Serinibacter salmoneus</name>
    <dbReference type="NCBI Taxonomy" id="556530"/>
    <lineage>
        <taxon>Bacteria</taxon>
        <taxon>Bacillati</taxon>
        <taxon>Actinomycetota</taxon>
        <taxon>Actinomycetes</taxon>
        <taxon>Micrococcales</taxon>
        <taxon>Beutenbergiaceae</taxon>
        <taxon>Serinibacter</taxon>
    </lineage>
</organism>
<keyword evidence="3" id="KW-1185">Reference proteome</keyword>
<evidence type="ECO:0000313" key="3">
    <source>
        <dbReference type="Proteomes" id="UP000224915"/>
    </source>
</evidence>
<protein>
    <submittedName>
        <fullName evidence="2">Uncharacterized protein</fullName>
    </submittedName>
</protein>
<feature type="chain" id="PRO_5012744212" evidence="1">
    <location>
        <begin position="38"/>
        <end position="141"/>
    </location>
</feature>
<keyword evidence="1" id="KW-0732">Signal</keyword>
<dbReference type="AlphaFoldDB" id="A0A2A9D5Y7"/>
<evidence type="ECO:0000256" key="1">
    <source>
        <dbReference type="SAM" id="SignalP"/>
    </source>
</evidence>
<comment type="caution">
    <text evidence="2">The sequence shown here is derived from an EMBL/GenBank/DDBJ whole genome shotgun (WGS) entry which is preliminary data.</text>
</comment>
<gene>
    <name evidence="2" type="ORF">ATL40_2882</name>
</gene>
<proteinExistence type="predicted"/>